<dbReference type="GeneID" id="9533219"/>
<organism evidence="3">
    <name type="scientific">Verticillium alfalfae (strain VaMs.102 / ATCC MYA-4576 / FGSC 10136)</name>
    <name type="common">Verticillium wilt of alfalfa</name>
    <name type="synonym">Verticillium albo-atrum</name>
    <dbReference type="NCBI Taxonomy" id="526221"/>
    <lineage>
        <taxon>Eukaryota</taxon>
        <taxon>Fungi</taxon>
        <taxon>Dikarya</taxon>
        <taxon>Ascomycota</taxon>
        <taxon>Pezizomycotina</taxon>
        <taxon>Sordariomycetes</taxon>
        <taxon>Hypocreomycetidae</taxon>
        <taxon>Glomerellales</taxon>
        <taxon>Plectosphaerellaceae</taxon>
        <taxon>Verticillium</taxon>
    </lineage>
</organism>
<evidence type="ECO:0000313" key="3">
    <source>
        <dbReference type="Proteomes" id="UP000008698"/>
    </source>
</evidence>
<reference evidence="3" key="1">
    <citation type="journal article" date="2011" name="PLoS Pathog.">
        <title>Comparative genomics yields insights into niche adaptation of plant vascular wilt pathogens.</title>
        <authorList>
            <person name="Klosterman S.J."/>
            <person name="Subbarao K.V."/>
            <person name="Kang S."/>
            <person name="Veronese P."/>
            <person name="Gold S.E."/>
            <person name="Thomma B.P.H.J."/>
            <person name="Chen Z."/>
            <person name="Henrissat B."/>
            <person name="Lee Y.-H."/>
            <person name="Park J."/>
            <person name="Garcia-Pedrajas M.D."/>
            <person name="Barbara D.J."/>
            <person name="Anchieta A."/>
            <person name="de Jonge R."/>
            <person name="Santhanam P."/>
            <person name="Maruthachalam K."/>
            <person name="Atallah Z."/>
            <person name="Amyotte S.G."/>
            <person name="Paz Z."/>
            <person name="Inderbitzin P."/>
            <person name="Hayes R.J."/>
            <person name="Heiman D.I."/>
            <person name="Young S."/>
            <person name="Zeng Q."/>
            <person name="Engels R."/>
            <person name="Galagan J."/>
            <person name="Cuomo C.A."/>
            <person name="Dobinson K.F."/>
            <person name="Ma L.-J."/>
        </authorList>
    </citation>
    <scope>NUCLEOTIDE SEQUENCE [LARGE SCALE GENOMIC DNA]</scope>
    <source>
        <strain evidence="3">VaMs.102 / ATCC MYA-4576 / FGSC 10136</strain>
    </source>
</reference>
<feature type="chain" id="PRO_5003000658" evidence="1">
    <location>
        <begin position="22"/>
        <end position="179"/>
    </location>
</feature>
<dbReference type="OrthoDB" id="4160690at2759"/>
<dbReference type="HOGENOM" id="CLU_093550_2_0_1"/>
<accession>C9SDE0</accession>
<dbReference type="RefSeq" id="XP_003007062.1">
    <property type="nucleotide sequence ID" value="XM_003007016.1"/>
</dbReference>
<name>C9SDE0_VERA1</name>
<dbReference type="KEGG" id="val:VDBG_03201"/>
<dbReference type="AlphaFoldDB" id="C9SDE0"/>
<evidence type="ECO:0000256" key="1">
    <source>
        <dbReference type="SAM" id="SignalP"/>
    </source>
</evidence>
<keyword evidence="3" id="KW-1185">Reference proteome</keyword>
<gene>
    <name evidence="2" type="ORF">VDBG_03201</name>
</gene>
<dbReference type="Proteomes" id="UP000008698">
    <property type="component" value="Unassembled WGS sequence"/>
</dbReference>
<dbReference type="EMBL" id="DS985216">
    <property type="protein sequence ID" value="EEY17092.1"/>
    <property type="molecule type" value="Genomic_DNA"/>
</dbReference>
<keyword evidence="1" id="KW-0732">Signal</keyword>
<dbReference type="OMA" id="CLKCALT"/>
<sequence length="179" mass="18370">MKSYFALLAAAGIASVPVVAGYEYLDVVPLEARQATGEKFECHSNCGTLQITLTIICFRSLIFAGNAILGSKDGEVHCSNSTWLGLFEECLECANEFDIWQHYGKGVEEGAEACDLEAVPVGSAATADATTAAGSTTAAAQTTAEATATPSAATEDNGAAQLTGSSVMLFAMLAAAGLM</sequence>
<evidence type="ECO:0000313" key="2">
    <source>
        <dbReference type="EMBL" id="EEY17092.1"/>
    </source>
</evidence>
<feature type="signal peptide" evidence="1">
    <location>
        <begin position="1"/>
        <end position="21"/>
    </location>
</feature>
<dbReference type="eggNOG" id="ENOG502SRM6">
    <property type="taxonomic scope" value="Eukaryota"/>
</dbReference>
<protein>
    <submittedName>
        <fullName evidence="2">Uncharacterized protein</fullName>
    </submittedName>
</protein>
<proteinExistence type="predicted"/>